<protein>
    <submittedName>
        <fullName evidence="1">Uncharacterized protein</fullName>
    </submittedName>
</protein>
<gene>
    <name evidence="1" type="ORF">ANE_LOCUS7748</name>
</gene>
<evidence type="ECO:0000313" key="1">
    <source>
        <dbReference type="EMBL" id="VVA97303.1"/>
    </source>
</evidence>
<dbReference type="Proteomes" id="UP000489600">
    <property type="component" value="Unassembled WGS sequence"/>
</dbReference>
<dbReference type="AlphaFoldDB" id="A0A565B7H2"/>
<comment type="caution">
    <text evidence="1">The sequence shown here is derived from an EMBL/GenBank/DDBJ whole genome shotgun (WGS) entry which is preliminary data.</text>
</comment>
<sequence>MTQLGGTRARVERDGCGTLKGTRRVHGLSWDVGHGTGNGGTRDKLGRDAVHVAGGGNNRWQQRSKHRSLCVTVVREGGMRLHV</sequence>
<reference evidence="1" key="1">
    <citation type="submission" date="2019-07" db="EMBL/GenBank/DDBJ databases">
        <authorList>
            <person name="Dittberner H."/>
        </authorList>
    </citation>
    <scope>NUCLEOTIDE SEQUENCE [LARGE SCALE GENOMIC DNA]</scope>
</reference>
<proteinExistence type="predicted"/>
<accession>A0A565B7H2</accession>
<evidence type="ECO:0000313" key="2">
    <source>
        <dbReference type="Proteomes" id="UP000489600"/>
    </source>
</evidence>
<dbReference type="EMBL" id="CABITT030000003">
    <property type="protein sequence ID" value="VVA97303.1"/>
    <property type="molecule type" value="Genomic_DNA"/>
</dbReference>
<name>A0A565B7H2_9BRAS</name>
<organism evidence="1 2">
    <name type="scientific">Arabis nemorensis</name>
    <dbReference type="NCBI Taxonomy" id="586526"/>
    <lineage>
        <taxon>Eukaryota</taxon>
        <taxon>Viridiplantae</taxon>
        <taxon>Streptophyta</taxon>
        <taxon>Embryophyta</taxon>
        <taxon>Tracheophyta</taxon>
        <taxon>Spermatophyta</taxon>
        <taxon>Magnoliopsida</taxon>
        <taxon>eudicotyledons</taxon>
        <taxon>Gunneridae</taxon>
        <taxon>Pentapetalae</taxon>
        <taxon>rosids</taxon>
        <taxon>malvids</taxon>
        <taxon>Brassicales</taxon>
        <taxon>Brassicaceae</taxon>
        <taxon>Arabideae</taxon>
        <taxon>Arabis</taxon>
    </lineage>
</organism>
<keyword evidence="2" id="KW-1185">Reference proteome</keyword>